<dbReference type="SUPFAM" id="SSF57667">
    <property type="entry name" value="beta-beta-alpha zinc fingers"/>
    <property type="match status" value="5"/>
</dbReference>
<feature type="domain" description="C2H2-type" evidence="10">
    <location>
        <begin position="554"/>
        <end position="581"/>
    </location>
</feature>
<protein>
    <submittedName>
        <fullName evidence="12">Zinc finger protein ZFMSA12A-like</fullName>
    </submittedName>
</protein>
<dbReference type="Proteomes" id="UP000694557">
    <property type="component" value="Unassembled WGS sequence"/>
</dbReference>
<dbReference type="GeneTree" id="ENSGT01030000234576"/>
<evidence type="ECO:0000256" key="2">
    <source>
        <dbReference type="ARBA" id="ARBA00022723"/>
    </source>
</evidence>
<organism evidence="12 13">
    <name type="scientific">Oncorhynchus kisutch</name>
    <name type="common">Coho salmon</name>
    <name type="synonym">Salmo kisutch</name>
    <dbReference type="NCBI Taxonomy" id="8019"/>
    <lineage>
        <taxon>Eukaryota</taxon>
        <taxon>Metazoa</taxon>
        <taxon>Chordata</taxon>
        <taxon>Craniata</taxon>
        <taxon>Vertebrata</taxon>
        <taxon>Euteleostomi</taxon>
        <taxon>Actinopterygii</taxon>
        <taxon>Neopterygii</taxon>
        <taxon>Teleostei</taxon>
        <taxon>Protacanthopterygii</taxon>
        <taxon>Salmoniformes</taxon>
        <taxon>Salmonidae</taxon>
        <taxon>Salmoninae</taxon>
        <taxon>Oncorhynchus</taxon>
    </lineage>
</organism>
<feature type="domain" description="C2H2-type" evidence="10">
    <location>
        <begin position="454"/>
        <end position="481"/>
    </location>
</feature>
<feature type="region of interest" description="Disordered" evidence="9">
    <location>
        <begin position="390"/>
        <end position="422"/>
    </location>
</feature>
<evidence type="ECO:0000313" key="13">
    <source>
        <dbReference type="Proteomes" id="UP000694557"/>
    </source>
</evidence>
<dbReference type="FunFam" id="3.30.160.60:FF:000688">
    <property type="entry name" value="zinc finger protein 197 isoform X1"/>
    <property type="match status" value="1"/>
</dbReference>
<evidence type="ECO:0000256" key="7">
    <source>
        <dbReference type="ARBA" id="ARBA00023242"/>
    </source>
</evidence>
<sequence length="858" mass="96932">MAESFEERLVKAVKEHTHLYDTSMRLHFDKEALEHSWREIATYLNSDPDTCRKKWRLARDRHVRALKKSKDMPEGVPRPGSLSWLTIFIKHRQTNPNFPEISADRVESPNDNLDQTPLFSDQAGPLFPLTSFRLLVPPLRLMSAFMWQVAQERNVMHYGKLEEFVTLVTEMVPELLSSRQRTQLILGLRARVNPVSLQTLLYRIKSSQHAQSNDAGMESPEANFAKLTQNLIIDPVEREHFVQVVFPEEFRPDFDQVLQELVCDFLTRLEELLTLPDFKQTALLLSAGSSGLDECLQSFSHSEDLQFLLQNYKQCRTLYTNISSSDIPQESDIESDAFPDQLNRTNLDTGVGMRTGTQSRDCQRMELASHLVEMGSTRDIIGCDETCDEGNEDDIDVEDDPKQKRAGSGLSPTSVVQGGDTDTAGVSFQVLTPLSSASNECAPSTSSSSHMVVHQCPQCGKCFNYQSQLVQHQQIHCGDNPYKCSNCGNRFKFFTSLSNHKRMQCVGTAFSCPKCWREFGSLREKLRHQCPHNEVMYICPQSGKSFKTPQQQPFQCRHCAMAFSEMDQLHAHEKIHGVPQSLDCHTCGMTFSNLPSLVHHVEAHKRSDLRPSSHLPKKKKGLQLPKTHHCHQCGKSFVTNRRLKDHVRTHLNYRPFPCSYCGKCFTQKGNLNVHIRIHTGERPYMCSVCGKTFQSAGNLQVHQRFHTGEKPYQCKECDKRFTKSSHLVVHMRGHTGERPFTCNECGRSFIRKTCLKKHLLVHSGQKPYSRPRCPNNSKRSSQPSYHMKENPTNATAMTGHATAMAGHAAAMAGHVAAVAGHVAVPAIYHDSLNIKMLAHVGMSRGYAMERLGGGPSNC</sequence>
<evidence type="ECO:0000256" key="1">
    <source>
        <dbReference type="ARBA" id="ARBA00004123"/>
    </source>
</evidence>
<name>A0A8C7DAD3_ONCKI</name>
<keyword evidence="5" id="KW-0862">Zinc</keyword>
<dbReference type="PANTHER" id="PTHR23226:SF416">
    <property type="entry name" value="FI01424P"/>
    <property type="match status" value="1"/>
</dbReference>
<feature type="domain" description="C2H2-type" evidence="10">
    <location>
        <begin position="684"/>
        <end position="711"/>
    </location>
</feature>
<keyword evidence="13" id="KW-1185">Reference proteome</keyword>
<dbReference type="Ensembl" id="ENSOKIT00005019698.1">
    <property type="protein sequence ID" value="ENSOKIP00005018479.1"/>
    <property type="gene ID" value="ENSOKIG00005008194.1"/>
</dbReference>
<keyword evidence="4 8" id="KW-0863">Zinc-finger</keyword>
<dbReference type="InterPro" id="IPR006578">
    <property type="entry name" value="MADF-dom"/>
</dbReference>
<dbReference type="GO" id="GO:0008270">
    <property type="term" value="F:zinc ion binding"/>
    <property type="evidence" value="ECO:0007669"/>
    <property type="project" value="UniProtKB-KW"/>
</dbReference>
<keyword evidence="6" id="KW-0238">DNA-binding</keyword>
<gene>
    <name evidence="12" type="primary">LOC109878983</name>
</gene>
<feature type="domain" description="MADF" evidence="11">
    <location>
        <begin position="8"/>
        <end position="94"/>
    </location>
</feature>
<dbReference type="Pfam" id="PF00096">
    <property type="entry name" value="zf-C2H2"/>
    <property type="match status" value="6"/>
</dbReference>
<dbReference type="GO" id="GO:0005634">
    <property type="term" value="C:nucleus"/>
    <property type="evidence" value="ECO:0007669"/>
    <property type="project" value="UniProtKB-SubCell"/>
</dbReference>
<dbReference type="PANTHER" id="PTHR23226">
    <property type="entry name" value="ZINC FINGER AND SCAN DOMAIN-CONTAINING"/>
    <property type="match status" value="1"/>
</dbReference>
<evidence type="ECO:0000259" key="10">
    <source>
        <dbReference type="PROSITE" id="PS50157"/>
    </source>
</evidence>
<comment type="subcellular location">
    <subcellularLocation>
        <location evidence="1">Nucleus</location>
    </subcellularLocation>
</comment>
<feature type="domain" description="C2H2-type" evidence="10">
    <location>
        <begin position="482"/>
        <end position="504"/>
    </location>
</feature>
<dbReference type="FunFam" id="3.30.160.60:FF:000446">
    <property type="entry name" value="Zinc finger protein"/>
    <property type="match status" value="1"/>
</dbReference>
<evidence type="ECO:0000256" key="3">
    <source>
        <dbReference type="ARBA" id="ARBA00022737"/>
    </source>
</evidence>
<feature type="compositionally biased region" description="Acidic residues" evidence="9">
    <location>
        <begin position="390"/>
        <end position="399"/>
    </location>
</feature>
<dbReference type="Pfam" id="PF10545">
    <property type="entry name" value="MADF_DNA_bdg"/>
    <property type="match status" value="1"/>
</dbReference>
<dbReference type="InterPro" id="IPR013087">
    <property type="entry name" value="Znf_C2H2_type"/>
</dbReference>
<evidence type="ECO:0000256" key="8">
    <source>
        <dbReference type="PROSITE-ProRule" id="PRU00042"/>
    </source>
</evidence>
<feature type="domain" description="C2H2-type" evidence="10">
    <location>
        <begin position="740"/>
        <end position="767"/>
    </location>
</feature>
<dbReference type="GO" id="GO:0000978">
    <property type="term" value="F:RNA polymerase II cis-regulatory region sequence-specific DNA binding"/>
    <property type="evidence" value="ECO:0007669"/>
    <property type="project" value="TreeGrafter"/>
</dbReference>
<dbReference type="CDD" id="cd11657">
    <property type="entry name" value="TIN2_N"/>
    <property type="match status" value="1"/>
</dbReference>
<proteinExistence type="predicted"/>
<evidence type="ECO:0000256" key="5">
    <source>
        <dbReference type="ARBA" id="ARBA00022833"/>
    </source>
</evidence>
<dbReference type="AlphaFoldDB" id="A0A8C7DAD3"/>
<dbReference type="Gene3D" id="3.30.160.60">
    <property type="entry name" value="Classic Zinc Finger"/>
    <property type="match status" value="8"/>
</dbReference>
<dbReference type="GO" id="GO:0000981">
    <property type="term" value="F:DNA-binding transcription factor activity, RNA polymerase II-specific"/>
    <property type="evidence" value="ECO:0007669"/>
    <property type="project" value="TreeGrafter"/>
</dbReference>
<accession>A0A8C7DAD3</accession>
<dbReference type="FunFam" id="3.30.160.60:FF:000100">
    <property type="entry name" value="Zinc finger 45-like"/>
    <property type="match status" value="1"/>
</dbReference>
<feature type="compositionally biased region" description="Polar residues" evidence="9">
    <location>
        <begin position="774"/>
        <end position="784"/>
    </location>
</feature>
<feature type="region of interest" description="Disordered" evidence="9">
    <location>
        <begin position="765"/>
        <end position="792"/>
    </location>
</feature>
<dbReference type="SMART" id="SM00595">
    <property type="entry name" value="MADF"/>
    <property type="match status" value="1"/>
</dbReference>
<reference evidence="12" key="2">
    <citation type="submission" date="2025-09" db="UniProtKB">
        <authorList>
            <consortium name="Ensembl"/>
        </authorList>
    </citation>
    <scope>IDENTIFICATION</scope>
</reference>
<dbReference type="FunFam" id="3.30.160.60:FF:000624">
    <property type="entry name" value="zinc finger protein 697"/>
    <property type="match status" value="1"/>
</dbReference>
<keyword evidence="7" id="KW-0539">Nucleus</keyword>
<feature type="region of interest" description="Disordered" evidence="9">
    <location>
        <begin position="340"/>
        <end position="359"/>
    </location>
</feature>
<evidence type="ECO:0000256" key="4">
    <source>
        <dbReference type="ARBA" id="ARBA00022771"/>
    </source>
</evidence>
<feature type="domain" description="C2H2-type" evidence="10">
    <location>
        <begin position="712"/>
        <end position="739"/>
    </location>
</feature>
<feature type="domain" description="C2H2-type" evidence="10">
    <location>
        <begin position="628"/>
        <end position="655"/>
    </location>
</feature>
<evidence type="ECO:0000256" key="6">
    <source>
        <dbReference type="ARBA" id="ARBA00023125"/>
    </source>
</evidence>
<keyword evidence="3" id="KW-0677">Repeat</keyword>
<dbReference type="Pfam" id="PF14973">
    <property type="entry name" value="TINF2_N"/>
    <property type="match status" value="1"/>
</dbReference>
<evidence type="ECO:0000313" key="12">
    <source>
        <dbReference type="Ensembl" id="ENSOKIP00005018479.1"/>
    </source>
</evidence>
<evidence type="ECO:0000256" key="9">
    <source>
        <dbReference type="SAM" id="MobiDB-lite"/>
    </source>
</evidence>
<evidence type="ECO:0000259" key="11">
    <source>
        <dbReference type="PROSITE" id="PS51029"/>
    </source>
</evidence>
<dbReference type="PROSITE" id="PS51029">
    <property type="entry name" value="MADF"/>
    <property type="match status" value="1"/>
</dbReference>
<keyword evidence="2" id="KW-0479">Metal-binding</keyword>
<dbReference type="InterPro" id="IPR029400">
    <property type="entry name" value="TINF2_N"/>
</dbReference>
<dbReference type="PROSITE" id="PS00028">
    <property type="entry name" value="ZINC_FINGER_C2H2_1"/>
    <property type="match status" value="9"/>
</dbReference>
<dbReference type="PROSITE" id="PS50157">
    <property type="entry name" value="ZINC_FINGER_C2H2_2"/>
    <property type="match status" value="9"/>
</dbReference>
<feature type="domain" description="C2H2-type" evidence="10">
    <location>
        <begin position="656"/>
        <end position="683"/>
    </location>
</feature>
<feature type="domain" description="C2H2-type" evidence="10">
    <location>
        <begin position="582"/>
        <end position="609"/>
    </location>
</feature>
<reference evidence="12" key="1">
    <citation type="submission" date="2025-08" db="UniProtKB">
        <authorList>
            <consortium name="Ensembl"/>
        </authorList>
    </citation>
    <scope>IDENTIFICATION</scope>
</reference>
<dbReference type="SMART" id="SM00355">
    <property type="entry name" value="ZnF_C2H2"/>
    <property type="match status" value="10"/>
</dbReference>
<dbReference type="FunFam" id="3.30.160.60:FF:000275">
    <property type="entry name" value="zinc finger protein 90 homolog"/>
    <property type="match status" value="1"/>
</dbReference>
<dbReference type="FunFam" id="3.30.160.60:FF:000110">
    <property type="entry name" value="Zinc finger protein-like"/>
    <property type="match status" value="1"/>
</dbReference>
<dbReference type="InterPro" id="IPR036236">
    <property type="entry name" value="Znf_C2H2_sf"/>
</dbReference>